<name>A0ABP3DWN4_9PSEU</name>
<evidence type="ECO:0000313" key="2">
    <source>
        <dbReference type="Proteomes" id="UP001500416"/>
    </source>
</evidence>
<dbReference type="Proteomes" id="UP001500416">
    <property type="component" value="Unassembled WGS sequence"/>
</dbReference>
<keyword evidence="2" id="KW-1185">Reference proteome</keyword>
<organism evidence="1 2">
    <name type="scientific">Saccharothrix mutabilis subsp. mutabilis</name>
    <dbReference type="NCBI Taxonomy" id="66855"/>
    <lineage>
        <taxon>Bacteria</taxon>
        <taxon>Bacillati</taxon>
        <taxon>Actinomycetota</taxon>
        <taxon>Actinomycetes</taxon>
        <taxon>Pseudonocardiales</taxon>
        <taxon>Pseudonocardiaceae</taxon>
        <taxon>Saccharothrix</taxon>
    </lineage>
</organism>
<reference evidence="2" key="1">
    <citation type="journal article" date="2019" name="Int. J. Syst. Evol. Microbiol.">
        <title>The Global Catalogue of Microorganisms (GCM) 10K type strain sequencing project: providing services to taxonomists for standard genome sequencing and annotation.</title>
        <authorList>
            <consortium name="The Broad Institute Genomics Platform"/>
            <consortium name="The Broad Institute Genome Sequencing Center for Infectious Disease"/>
            <person name="Wu L."/>
            <person name="Ma J."/>
        </authorList>
    </citation>
    <scope>NUCLEOTIDE SEQUENCE [LARGE SCALE GENOMIC DNA]</scope>
    <source>
        <strain evidence="2">JCM 3380</strain>
    </source>
</reference>
<dbReference type="EMBL" id="BAAABU010000013">
    <property type="protein sequence ID" value="GAA0245334.1"/>
    <property type="molecule type" value="Genomic_DNA"/>
</dbReference>
<proteinExistence type="predicted"/>
<dbReference type="RefSeq" id="WP_343936390.1">
    <property type="nucleotide sequence ID" value="NZ_BAAABU010000013.1"/>
</dbReference>
<sequence length="70" mass="7542">MPGHGPLIETPQWTEVLAAHARYYEFVATTAESAPARGLTPLEAAREADPGAFAALPDSERLVLNLRRAV</sequence>
<gene>
    <name evidence="1" type="ORF">GCM10010492_50880</name>
</gene>
<evidence type="ECO:0000313" key="1">
    <source>
        <dbReference type="EMBL" id="GAA0245334.1"/>
    </source>
</evidence>
<comment type="caution">
    <text evidence="1">The sequence shown here is derived from an EMBL/GenBank/DDBJ whole genome shotgun (WGS) entry which is preliminary data.</text>
</comment>
<accession>A0ABP3DWN4</accession>
<protein>
    <submittedName>
        <fullName evidence="1">Uncharacterized protein</fullName>
    </submittedName>
</protein>